<evidence type="ECO:0000313" key="2">
    <source>
        <dbReference type="Proteomes" id="UP001458946"/>
    </source>
</evidence>
<accession>A0ABP9V6A1</accession>
<sequence length="110" mass="12216">MLYQLQRQGYEETVRSVNGYLPEGQEAQWTFRGLGGDAYAAFVVCDEDCSGLSVEVYDQQGRLVDSDSGTETPLATFDVGRTQTYTLVVEMQRCADSACAYRLGIAHDDR</sequence>
<dbReference type="EMBL" id="BAABRN010000004">
    <property type="protein sequence ID" value="GAA5500799.1"/>
    <property type="molecule type" value="Genomic_DNA"/>
</dbReference>
<dbReference type="Gene3D" id="2.60.120.380">
    <property type="match status" value="1"/>
</dbReference>
<dbReference type="Proteomes" id="UP001458946">
    <property type="component" value="Unassembled WGS sequence"/>
</dbReference>
<organism evidence="1 2">
    <name type="scientific">Deinococcus xinjiangensis</name>
    <dbReference type="NCBI Taxonomy" id="457454"/>
    <lineage>
        <taxon>Bacteria</taxon>
        <taxon>Thermotogati</taxon>
        <taxon>Deinococcota</taxon>
        <taxon>Deinococci</taxon>
        <taxon>Deinococcales</taxon>
        <taxon>Deinococcaceae</taxon>
        <taxon>Deinococcus</taxon>
    </lineage>
</organism>
<reference evidence="1 2" key="1">
    <citation type="submission" date="2024-02" db="EMBL/GenBank/DDBJ databases">
        <title>Deinococcus xinjiangensis NBRC 107630.</title>
        <authorList>
            <person name="Ichikawa N."/>
            <person name="Katano-Makiyama Y."/>
            <person name="Hidaka K."/>
        </authorList>
    </citation>
    <scope>NUCLEOTIDE SEQUENCE [LARGE SCALE GENOMIC DNA]</scope>
    <source>
        <strain evidence="1 2">NBRC 107630</strain>
    </source>
</reference>
<evidence type="ECO:0000313" key="1">
    <source>
        <dbReference type="EMBL" id="GAA5500799.1"/>
    </source>
</evidence>
<gene>
    <name evidence="1" type="ORF">Dxin01_00524</name>
</gene>
<proteinExistence type="predicted"/>
<name>A0ABP9V6A1_9DEIO</name>
<keyword evidence="2" id="KW-1185">Reference proteome</keyword>
<protein>
    <submittedName>
        <fullName evidence="1">Uncharacterized protein</fullName>
    </submittedName>
</protein>
<dbReference type="RefSeq" id="WP_353540781.1">
    <property type="nucleotide sequence ID" value="NZ_BAABRN010000004.1"/>
</dbReference>
<comment type="caution">
    <text evidence="1">The sequence shown here is derived from an EMBL/GenBank/DDBJ whole genome shotgun (WGS) entry which is preliminary data.</text>
</comment>